<feature type="compositionally biased region" description="Polar residues" evidence="8">
    <location>
        <begin position="474"/>
        <end position="485"/>
    </location>
</feature>
<evidence type="ECO:0000256" key="5">
    <source>
        <dbReference type="ARBA" id="ARBA00023274"/>
    </source>
</evidence>
<dbReference type="InterPro" id="IPR023574">
    <property type="entry name" value="Ribosomal_uL4_dom_sf"/>
</dbReference>
<comment type="similarity">
    <text evidence="2">Belongs to the universal ribosomal protein uL4 family.</text>
</comment>
<keyword evidence="5" id="KW-0687">Ribonucleoprotein</keyword>
<reference evidence="10" key="2">
    <citation type="submission" date="2025-08" db="UniProtKB">
        <authorList>
            <consortium name="Ensembl"/>
        </authorList>
    </citation>
    <scope>IDENTIFICATION</scope>
</reference>
<feature type="region of interest" description="Disordered" evidence="8">
    <location>
        <begin position="298"/>
        <end position="485"/>
    </location>
</feature>
<organism evidence="10 11">
    <name type="scientific">Melopsittacus undulatus</name>
    <name type="common">Budgerigar</name>
    <name type="synonym">Psittacus undulatus</name>
    <dbReference type="NCBI Taxonomy" id="13146"/>
    <lineage>
        <taxon>Eukaryota</taxon>
        <taxon>Metazoa</taxon>
        <taxon>Chordata</taxon>
        <taxon>Craniata</taxon>
        <taxon>Vertebrata</taxon>
        <taxon>Euteleostomi</taxon>
        <taxon>Archelosauria</taxon>
        <taxon>Archosauria</taxon>
        <taxon>Dinosauria</taxon>
        <taxon>Saurischia</taxon>
        <taxon>Theropoda</taxon>
        <taxon>Coelurosauria</taxon>
        <taxon>Aves</taxon>
        <taxon>Neognathae</taxon>
        <taxon>Neoaves</taxon>
        <taxon>Telluraves</taxon>
        <taxon>Australaves</taxon>
        <taxon>Psittaciformes</taxon>
        <taxon>Psittaculidae</taxon>
        <taxon>Melopsittacus</taxon>
    </lineage>
</organism>
<reference evidence="10" key="3">
    <citation type="submission" date="2025-09" db="UniProtKB">
        <authorList>
            <consortium name="Ensembl"/>
        </authorList>
    </citation>
    <scope>IDENTIFICATION</scope>
</reference>
<evidence type="ECO:0000313" key="10">
    <source>
        <dbReference type="Ensembl" id="ENSMUNP00000031097.1"/>
    </source>
</evidence>
<evidence type="ECO:0000256" key="2">
    <source>
        <dbReference type="ARBA" id="ARBA00010528"/>
    </source>
</evidence>
<dbReference type="InterPro" id="IPR013005">
    <property type="entry name" value="Ribosomal_uL4-like"/>
</dbReference>
<dbReference type="NCBIfam" id="TIGR03953">
    <property type="entry name" value="rplD_bact"/>
    <property type="match status" value="1"/>
</dbReference>
<dbReference type="PANTHER" id="PTHR10746:SF6">
    <property type="entry name" value="LARGE RIBOSOMAL SUBUNIT PROTEIN UL4M"/>
    <property type="match status" value="1"/>
</dbReference>
<dbReference type="InterPro" id="IPR002136">
    <property type="entry name" value="Ribosomal_uL4"/>
</dbReference>
<evidence type="ECO:0000256" key="1">
    <source>
        <dbReference type="ARBA" id="ARBA00004173"/>
    </source>
</evidence>
<evidence type="ECO:0000256" key="7">
    <source>
        <dbReference type="ARBA" id="ARBA00082711"/>
    </source>
</evidence>
<dbReference type="AlphaFoldDB" id="A0A8V5GSF6"/>
<name>A0A8V5GSF6_MELUD</name>
<feature type="compositionally biased region" description="Low complexity" evidence="8">
    <location>
        <begin position="412"/>
        <end position="432"/>
    </location>
</feature>
<evidence type="ECO:0000256" key="9">
    <source>
        <dbReference type="SAM" id="SignalP"/>
    </source>
</evidence>
<dbReference type="FunFam" id="3.40.1370.10:FF:000005">
    <property type="entry name" value="39S ribosomal protein L4, mitochondrial"/>
    <property type="match status" value="1"/>
</dbReference>
<keyword evidence="9" id="KW-0732">Signal</keyword>
<dbReference type="Pfam" id="PF00573">
    <property type="entry name" value="Ribosomal_L4"/>
    <property type="match status" value="1"/>
</dbReference>
<gene>
    <name evidence="10" type="primary">MRPL4</name>
</gene>
<evidence type="ECO:0000256" key="6">
    <source>
        <dbReference type="ARBA" id="ARBA00040565"/>
    </source>
</evidence>
<dbReference type="GO" id="GO:0006412">
    <property type="term" value="P:translation"/>
    <property type="evidence" value="ECO:0007669"/>
    <property type="project" value="InterPro"/>
</dbReference>
<evidence type="ECO:0000256" key="8">
    <source>
        <dbReference type="SAM" id="MobiDB-lite"/>
    </source>
</evidence>
<keyword evidence="3" id="KW-0689">Ribosomal protein</keyword>
<reference evidence="10" key="1">
    <citation type="submission" date="2020-03" db="EMBL/GenBank/DDBJ databases">
        <title>Melopsittacus undulatus (budgerigar) genome, bMelUnd1, maternal haplotype with Z.</title>
        <authorList>
            <person name="Gedman G."/>
            <person name="Mountcastle J."/>
            <person name="Haase B."/>
            <person name="Formenti G."/>
            <person name="Wright T."/>
            <person name="Apodaca J."/>
            <person name="Pelan S."/>
            <person name="Chow W."/>
            <person name="Rhie A."/>
            <person name="Howe K."/>
            <person name="Fedrigo O."/>
            <person name="Jarvis E.D."/>
        </authorList>
    </citation>
    <scope>NUCLEOTIDE SEQUENCE [LARGE SCALE GENOMIC DNA]</scope>
</reference>
<feature type="chain" id="PRO_5043994820" description="Large ribosomal subunit protein uL4m" evidence="9">
    <location>
        <begin position="28"/>
        <end position="485"/>
    </location>
</feature>
<dbReference type="Proteomes" id="UP000694405">
    <property type="component" value="Chromosome 23"/>
</dbReference>
<protein>
    <recommendedName>
        <fullName evidence="6">Large ribosomal subunit protein uL4m</fullName>
    </recommendedName>
    <alternativeName>
        <fullName evidence="7">39S ribosomal protein L4, mitochondrial</fullName>
    </alternativeName>
</protein>
<dbReference type="Gene3D" id="3.40.1370.10">
    <property type="match status" value="1"/>
</dbReference>
<comment type="subcellular location">
    <subcellularLocation>
        <location evidence="1">Mitochondrion</location>
    </subcellularLocation>
</comment>
<sequence length="485" mass="51568">MVWNTSLASLGHVTCVSFLLMAGITLDQNTLKTGSNQDSLTRPLASRAMQAPLLLPCSVPVRPPRCPVQAWVSSLRQPEAQHRGLAELHPDVFAVGPRLDILHMVAMWQKNYKRISYAKVRTRAEVRGGGRKPWRQKGTGRARHGSIRSPLWRGGGIAHGPRGPTSYYYMLPMKVRALGLSAVLSVKLMQDDLHIVEDLELPTADPQYLQDLARFRHWGSSVLLVDVNEPPENMKAAVADLKTFTLIPAVGECGHPNPMGNPQVPIGNPQIPMGYPKPFAPPPQAPFSCLAPPGLSVHTALKPPAPPPRPQCAHGPQAPPSPGLSVHTALKPPAHPKAQCAHGPQAPCPPQGSVCTRPSSPPPPPQASVCTRPSSPPLPRSQCAHGPQAPPSPGLSVHTTLKPPPPQVSVCTRPSSTTLWSSPSPPSRSWSRGCSGTGAAMAPSNPGRCHSWGCPGATADERPGSASRGIQPDPNGSQLTLMDPN</sequence>
<dbReference type="GO" id="GO:0005743">
    <property type="term" value="C:mitochondrial inner membrane"/>
    <property type="evidence" value="ECO:0007669"/>
    <property type="project" value="UniProtKB-ARBA"/>
</dbReference>
<keyword evidence="4" id="KW-0496">Mitochondrion</keyword>
<dbReference type="SUPFAM" id="SSF52166">
    <property type="entry name" value="Ribosomal protein L4"/>
    <property type="match status" value="1"/>
</dbReference>
<dbReference type="GO" id="GO:1990904">
    <property type="term" value="C:ribonucleoprotein complex"/>
    <property type="evidence" value="ECO:0007669"/>
    <property type="project" value="UniProtKB-KW"/>
</dbReference>
<accession>A0A8V5GSF6</accession>
<dbReference type="GO" id="GO:0003735">
    <property type="term" value="F:structural constituent of ribosome"/>
    <property type="evidence" value="ECO:0007669"/>
    <property type="project" value="InterPro"/>
</dbReference>
<proteinExistence type="inferred from homology"/>
<dbReference type="PANTHER" id="PTHR10746">
    <property type="entry name" value="50S RIBOSOMAL PROTEIN L4"/>
    <property type="match status" value="1"/>
</dbReference>
<feature type="signal peptide" evidence="9">
    <location>
        <begin position="1"/>
        <end position="27"/>
    </location>
</feature>
<evidence type="ECO:0000256" key="4">
    <source>
        <dbReference type="ARBA" id="ARBA00023128"/>
    </source>
</evidence>
<dbReference type="Ensembl" id="ENSMUNT00000031888.1">
    <property type="protein sequence ID" value="ENSMUNP00000031097.1"/>
    <property type="gene ID" value="ENSMUNG00000019796.1"/>
</dbReference>
<dbReference type="GO" id="GO:0005840">
    <property type="term" value="C:ribosome"/>
    <property type="evidence" value="ECO:0007669"/>
    <property type="project" value="UniProtKB-KW"/>
</dbReference>
<evidence type="ECO:0000313" key="11">
    <source>
        <dbReference type="Proteomes" id="UP000694405"/>
    </source>
</evidence>
<evidence type="ECO:0000256" key="3">
    <source>
        <dbReference type="ARBA" id="ARBA00022980"/>
    </source>
</evidence>
<keyword evidence="11" id="KW-1185">Reference proteome</keyword>